<reference evidence="1" key="2">
    <citation type="submission" date="2021-12" db="EMBL/GenBank/DDBJ databases">
        <title>Resequencing data analysis of finger millet.</title>
        <authorList>
            <person name="Hatakeyama M."/>
            <person name="Aluri S."/>
            <person name="Balachadran M.T."/>
            <person name="Sivarajan S.R."/>
            <person name="Poveda L."/>
            <person name="Shimizu-Inatsugi R."/>
            <person name="Schlapbach R."/>
            <person name="Sreeman S.M."/>
            <person name="Shimizu K.K."/>
        </authorList>
    </citation>
    <scope>NUCLEOTIDE SEQUENCE</scope>
</reference>
<dbReference type="AlphaFoldDB" id="A0AAV5CZC1"/>
<reference evidence="1" key="1">
    <citation type="journal article" date="2018" name="DNA Res.">
        <title>Multiple hybrid de novo genome assembly of finger millet, an orphan allotetraploid crop.</title>
        <authorList>
            <person name="Hatakeyama M."/>
            <person name="Aluri S."/>
            <person name="Balachadran M.T."/>
            <person name="Sivarajan S.R."/>
            <person name="Patrignani A."/>
            <person name="Gruter S."/>
            <person name="Poveda L."/>
            <person name="Shimizu-Inatsugi R."/>
            <person name="Baeten J."/>
            <person name="Francoijs K.J."/>
            <person name="Nataraja K.N."/>
            <person name="Reddy Y.A.N."/>
            <person name="Phadnis S."/>
            <person name="Ravikumar R.L."/>
            <person name="Schlapbach R."/>
            <person name="Sreeman S.M."/>
            <person name="Shimizu K.K."/>
        </authorList>
    </citation>
    <scope>NUCLEOTIDE SEQUENCE</scope>
</reference>
<proteinExistence type="predicted"/>
<evidence type="ECO:0000313" key="2">
    <source>
        <dbReference type="Proteomes" id="UP001054889"/>
    </source>
</evidence>
<keyword evidence="2" id="KW-1185">Reference proteome</keyword>
<accession>A0AAV5CZC1</accession>
<organism evidence="1 2">
    <name type="scientific">Eleusine coracana subsp. coracana</name>
    <dbReference type="NCBI Taxonomy" id="191504"/>
    <lineage>
        <taxon>Eukaryota</taxon>
        <taxon>Viridiplantae</taxon>
        <taxon>Streptophyta</taxon>
        <taxon>Embryophyta</taxon>
        <taxon>Tracheophyta</taxon>
        <taxon>Spermatophyta</taxon>
        <taxon>Magnoliopsida</taxon>
        <taxon>Liliopsida</taxon>
        <taxon>Poales</taxon>
        <taxon>Poaceae</taxon>
        <taxon>PACMAD clade</taxon>
        <taxon>Chloridoideae</taxon>
        <taxon>Cynodonteae</taxon>
        <taxon>Eleusininae</taxon>
        <taxon>Eleusine</taxon>
    </lineage>
</organism>
<gene>
    <name evidence="1" type="primary">ga20852</name>
    <name evidence="1" type="ORF">PR202_ga20852</name>
</gene>
<evidence type="ECO:0000313" key="1">
    <source>
        <dbReference type="EMBL" id="GJN03411.1"/>
    </source>
</evidence>
<name>A0AAV5CZC1_ELECO</name>
<dbReference type="EMBL" id="BQKI01000010">
    <property type="protein sequence ID" value="GJN03411.1"/>
    <property type="molecule type" value="Genomic_DNA"/>
</dbReference>
<protein>
    <submittedName>
        <fullName evidence="1">Uncharacterized protein</fullName>
    </submittedName>
</protein>
<comment type="caution">
    <text evidence="1">The sequence shown here is derived from an EMBL/GenBank/DDBJ whole genome shotgun (WGS) entry which is preliminary data.</text>
</comment>
<dbReference type="Proteomes" id="UP001054889">
    <property type="component" value="Unassembled WGS sequence"/>
</dbReference>
<sequence length="155" mass="17515">MNARHFSLDFLSDMTAEFIKPEIMDSRGSLLLMEFRDSNRNNLSHDFPGAVVVCEPLTKRYAAIPRPWDFDASSCRYERSYLLDGGVANEAGGLIGMTNFRVLFELYRGNRAHATVFTAGGNMSSWSEKAIDDVLPVINYKRRCLGPRRGLLVLF</sequence>